<comment type="caution">
    <text evidence="3">The sequence shown here is derived from an EMBL/GenBank/DDBJ whole genome shotgun (WGS) entry which is preliminary data.</text>
</comment>
<evidence type="ECO:0000313" key="4">
    <source>
        <dbReference type="Proteomes" id="UP000252187"/>
    </source>
</evidence>
<dbReference type="InterPro" id="IPR034660">
    <property type="entry name" value="DinB/YfiT-like"/>
</dbReference>
<protein>
    <submittedName>
        <fullName evidence="3">TIGR03084 family protein</fullName>
    </submittedName>
</protein>
<dbReference type="InterPro" id="IPR024344">
    <property type="entry name" value="MDMPI_metal-binding"/>
</dbReference>
<dbReference type="Gene3D" id="1.20.120.450">
    <property type="entry name" value="dinb family like domain"/>
    <property type="match status" value="1"/>
</dbReference>
<organism evidence="3 4">
    <name type="scientific">Dietzia maris</name>
    <dbReference type="NCBI Taxonomy" id="37915"/>
    <lineage>
        <taxon>Bacteria</taxon>
        <taxon>Bacillati</taxon>
        <taxon>Actinomycetota</taxon>
        <taxon>Actinomycetes</taxon>
        <taxon>Mycobacteriales</taxon>
        <taxon>Dietziaceae</taxon>
        <taxon>Dietzia</taxon>
    </lineage>
</organism>
<dbReference type="AlphaFoldDB" id="A0A365P8U4"/>
<dbReference type="GO" id="GO:0046872">
    <property type="term" value="F:metal ion binding"/>
    <property type="evidence" value="ECO:0007669"/>
    <property type="project" value="InterPro"/>
</dbReference>
<gene>
    <name evidence="3" type="ORF">DQ226_11530</name>
</gene>
<name>A0A365P8U4_9ACTN</name>
<dbReference type="InterPro" id="IPR017518">
    <property type="entry name" value="CHP03084"/>
</dbReference>
<dbReference type="EMBL" id="QNTT01000030">
    <property type="protein sequence ID" value="RBA33783.1"/>
    <property type="molecule type" value="Genomic_DNA"/>
</dbReference>
<evidence type="ECO:0000256" key="1">
    <source>
        <dbReference type="SAM" id="MobiDB-lite"/>
    </source>
</evidence>
<dbReference type="InterPro" id="IPR017517">
    <property type="entry name" value="Maleyloyr_isom"/>
</dbReference>
<evidence type="ECO:0000259" key="2">
    <source>
        <dbReference type="Pfam" id="PF11716"/>
    </source>
</evidence>
<dbReference type="NCBIfam" id="TIGR03083">
    <property type="entry name" value="maleylpyruvate isomerase family mycothiol-dependent enzyme"/>
    <property type="match status" value="1"/>
</dbReference>
<feature type="domain" description="Mycothiol-dependent maleylpyruvate isomerase metal-binding" evidence="2">
    <location>
        <begin position="19"/>
        <end position="151"/>
    </location>
</feature>
<proteinExistence type="predicted"/>
<dbReference type="Proteomes" id="UP000252187">
    <property type="component" value="Unassembled WGS sequence"/>
</dbReference>
<dbReference type="NCBIfam" id="TIGR03084">
    <property type="entry name" value="TIGR03084 family metal-binding protein"/>
    <property type="match status" value="1"/>
</dbReference>
<feature type="region of interest" description="Disordered" evidence="1">
    <location>
        <begin position="254"/>
        <end position="279"/>
    </location>
</feature>
<evidence type="ECO:0000313" key="3">
    <source>
        <dbReference type="EMBL" id="RBA33783.1"/>
    </source>
</evidence>
<dbReference type="Pfam" id="PF11716">
    <property type="entry name" value="MDMPI_N"/>
    <property type="match status" value="1"/>
</dbReference>
<sequence length="279" mass="30458">MAADMSDLLAQLDAQTAGLCAALEEAGAETGESCWGLATPAERWSVRDQLTHLAYFDELATMSILLPARFRIEARILMAGGMDFPDRIAHQYASMPGDEVLMWFRSAREELASVARRSDPSARLPWFGPDMSVTSTVTARLMETWAHGRDVHDTLGTVQPTGPELRSVAHLGVATFGFVHQLHHREIPSTLPRVELAGPSGEQWVWGPEDSTDSVRGHAEDFALAVTQRRNLADTDLEITGDVARNWMTIAQTYAGTPGTGRPPLNEPTDTTAARGHQS</sequence>
<accession>A0A365P8U4</accession>
<feature type="compositionally biased region" description="Polar residues" evidence="1">
    <location>
        <begin position="268"/>
        <end position="279"/>
    </location>
</feature>
<reference evidence="3 4" key="1">
    <citation type="submission" date="2018-06" db="EMBL/GenBank/DDBJ databases">
        <title>Whole genome sequencing of four bacterial strains from South Shetland trench revealing bio-synthetic gene clusters.</title>
        <authorList>
            <person name="Abdel-Mageed W.M."/>
            <person name="Lehri B."/>
            <person name="Jarmusch S.A."/>
            <person name="Miranda K."/>
            <person name="Goodfellow M."/>
            <person name="Jaspars M."/>
            <person name="Karlyshev A.V."/>
        </authorList>
    </citation>
    <scope>NUCLEOTIDE SEQUENCE [LARGE SCALE GENOMIC DNA]</scope>
    <source>
        <strain evidence="3 4">SST1</strain>
    </source>
</reference>
<dbReference type="SUPFAM" id="SSF109854">
    <property type="entry name" value="DinB/YfiT-like putative metalloenzymes"/>
    <property type="match status" value="1"/>
</dbReference>